<reference evidence="1" key="2">
    <citation type="submission" date="2022-06" db="UniProtKB">
        <authorList>
            <consortium name="EnsemblMetazoa"/>
        </authorList>
    </citation>
    <scope>IDENTIFICATION</scope>
    <source>
        <strain evidence="1">PS312</strain>
    </source>
</reference>
<organism evidence="1 2">
    <name type="scientific">Pristionchus pacificus</name>
    <name type="common">Parasitic nematode worm</name>
    <dbReference type="NCBI Taxonomy" id="54126"/>
    <lineage>
        <taxon>Eukaryota</taxon>
        <taxon>Metazoa</taxon>
        <taxon>Ecdysozoa</taxon>
        <taxon>Nematoda</taxon>
        <taxon>Chromadorea</taxon>
        <taxon>Rhabditida</taxon>
        <taxon>Rhabditina</taxon>
        <taxon>Diplogasteromorpha</taxon>
        <taxon>Diplogasteroidea</taxon>
        <taxon>Neodiplogasteridae</taxon>
        <taxon>Pristionchus</taxon>
    </lineage>
</organism>
<gene>
    <name evidence="1" type="primary">WBGene00279886</name>
</gene>
<dbReference type="Proteomes" id="UP000005239">
    <property type="component" value="Unassembled WGS sequence"/>
</dbReference>
<reference evidence="2" key="1">
    <citation type="journal article" date="2008" name="Nat. Genet.">
        <title>The Pristionchus pacificus genome provides a unique perspective on nematode lifestyle and parasitism.</title>
        <authorList>
            <person name="Dieterich C."/>
            <person name="Clifton S.W."/>
            <person name="Schuster L.N."/>
            <person name="Chinwalla A."/>
            <person name="Delehaunty K."/>
            <person name="Dinkelacker I."/>
            <person name="Fulton L."/>
            <person name="Fulton R."/>
            <person name="Godfrey J."/>
            <person name="Minx P."/>
            <person name="Mitreva M."/>
            <person name="Roeseler W."/>
            <person name="Tian H."/>
            <person name="Witte H."/>
            <person name="Yang S.P."/>
            <person name="Wilson R.K."/>
            <person name="Sommer R.J."/>
        </authorList>
    </citation>
    <scope>NUCLEOTIDE SEQUENCE [LARGE SCALE GENOMIC DNA]</scope>
    <source>
        <strain evidence="2">PS312</strain>
    </source>
</reference>
<protein>
    <submittedName>
        <fullName evidence="1">Uncharacterized protein</fullName>
    </submittedName>
</protein>
<accession>A0A8R1YX36</accession>
<dbReference type="AlphaFoldDB" id="A0A2A6CNU9"/>
<accession>A0A2A6CNU9</accession>
<evidence type="ECO:0000313" key="1">
    <source>
        <dbReference type="EnsemblMetazoa" id="PPA41517.1"/>
    </source>
</evidence>
<evidence type="ECO:0000313" key="2">
    <source>
        <dbReference type="Proteomes" id="UP000005239"/>
    </source>
</evidence>
<sequence length="81" mass="9004">RRLPKNQAIREGFGTVIKGRFSETLGIEALKGAEDGGHTHFSCRDLFGSRRRHIKIDGVKGKYRKNVDFNVTSSGAKEVTT</sequence>
<keyword evidence="2" id="KW-1185">Reference proteome</keyword>
<proteinExistence type="predicted"/>
<dbReference type="EnsemblMetazoa" id="PPA41517.1">
    <property type="protein sequence ID" value="PPA41517.1"/>
    <property type="gene ID" value="WBGene00279886"/>
</dbReference>
<name>A0A2A6CNU9_PRIPA</name>